<gene>
    <name evidence="2" type="ORF">OSB04_013050</name>
</gene>
<proteinExistence type="predicted"/>
<sequence>MSPAFGWLRSARASDDVAMLNPGHRERRGKRSGLENGGVPAECKLRANGIRGFTPTNSDKVHRQLKHVVLKCFHAISGLRINMRKSKIYGVGVDNGEVQNWARGVGCVGGLLPFIYLGLPVGASMHKKVEWKPIVEKVKSKLASWKAKVISFGGRLTLVKSVLGSTPLYFLSLFRAPIGVIREIEKIRKNFFWGGVGGEVSKKPFAWVSWQKCLKLFHKGGINIGSLLDMNRALLAKWWWRFRVEGGSLWGSVIRNIYGSEGGLGVGESSFRGTWGSVWKNVVGVGKSLDESGVNFTRSFRKLVGDGGDTRFWKDCWSGNNAFVLEFPRLYRLASDPNASILEQGEWVGERWVWHWSWLRELRGRTLGEFVELQRRLVGWEPVKDKSDSWGWEFDLDKGFSVPRLRHILADVSTSGDGNGGTLWVPFLPKKVNVFRWRLKLGRIPTKEVLDNMGIDLDSLLCPRCGEEVEGVDHVFINCDAARDLWSRVGRWWKKSLVDIHSVSHLLQEDDALLGSLKNKAWWVGVKWIFLYLIWDQRNKLVFDSISRDLADCFFEWQRLAFEWISNRVKGLQLDWYEWLSGLA</sequence>
<dbReference type="Pfam" id="PF13966">
    <property type="entry name" value="zf-RVT"/>
    <property type="match status" value="1"/>
</dbReference>
<feature type="domain" description="Reverse transcriptase zinc-binding" evidence="1">
    <location>
        <begin position="422"/>
        <end position="486"/>
    </location>
</feature>
<dbReference type="Proteomes" id="UP001172457">
    <property type="component" value="Chromosome 3"/>
</dbReference>
<organism evidence="2 3">
    <name type="scientific">Centaurea solstitialis</name>
    <name type="common">yellow star-thistle</name>
    <dbReference type="NCBI Taxonomy" id="347529"/>
    <lineage>
        <taxon>Eukaryota</taxon>
        <taxon>Viridiplantae</taxon>
        <taxon>Streptophyta</taxon>
        <taxon>Embryophyta</taxon>
        <taxon>Tracheophyta</taxon>
        <taxon>Spermatophyta</taxon>
        <taxon>Magnoliopsida</taxon>
        <taxon>eudicotyledons</taxon>
        <taxon>Gunneridae</taxon>
        <taxon>Pentapetalae</taxon>
        <taxon>asterids</taxon>
        <taxon>campanulids</taxon>
        <taxon>Asterales</taxon>
        <taxon>Asteraceae</taxon>
        <taxon>Carduoideae</taxon>
        <taxon>Cardueae</taxon>
        <taxon>Centaureinae</taxon>
        <taxon>Centaurea</taxon>
    </lineage>
</organism>
<evidence type="ECO:0000313" key="3">
    <source>
        <dbReference type="Proteomes" id="UP001172457"/>
    </source>
</evidence>
<reference evidence="2" key="1">
    <citation type="submission" date="2023-03" db="EMBL/GenBank/DDBJ databases">
        <title>Chromosome-scale reference genome and RAD-based genetic map of yellow starthistle (Centaurea solstitialis) reveal putative structural variation and QTLs associated with invader traits.</title>
        <authorList>
            <person name="Reatini B."/>
            <person name="Cang F.A."/>
            <person name="Jiang Q."/>
            <person name="Mckibben M.T.W."/>
            <person name="Barker M.S."/>
            <person name="Rieseberg L.H."/>
            <person name="Dlugosch K.M."/>
        </authorList>
    </citation>
    <scope>NUCLEOTIDE SEQUENCE</scope>
    <source>
        <strain evidence="2">CAN-66</strain>
        <tissue evidence="2">Leaf</tissue>
    </source>
</reference>
<dbReference type="PANTHER" id="PTHR33116">
    <property type="entry name" value="REVERSE TRANSCRIPTASE ZINC-BINDING DOMAIN-CONTAINING PROTEIN-RELATED-RELATED"/>
    <property type="match status" value="1"/>
</dbReference>
<comment type="caution">
    <text evidence="2">The sequence shown here is derived from an EMBL/GenBank/DDBJ whole genome shotgun (WGS) entry which is preliminary data.</text>
</comment>
<evidence type="ECO:0000313" key="2">
    <source>
        <dbReference type="EMBL" id="KAJ9558436.1"/>
    </source>
</evidence>
<dbReference type="PANTHER" id="PTHR33116:SF77">
    <property type="entry name" value="RNA-DIRECTED DNA POLYMERASE"/>
    <property type="match status" value="1"/>
</dbReference>
<evidence type="ECO:0000259" key="1">
    <source>
        <dbReference type="Pfam" id="PF13966"/>
    </source>
</evidence>
<accession>A0AA38TQF9</accession>
<dbReference type="EMBL" id="JARYMX010000003">
    <property type="protein sequence ID" value="KAJ9558436.1"/>
    <property type="molecule type" value="Genomic_DNA"/>
</dbReference>
<dbReference type="AlphaFoldDB" id="A0AA38TQF9"/>
<dbReference type="InterPro" id="IPR026960">
    <property type="entry name" value="RVT-Znf"/>
</dbReference>
<name>A0AA38TQF9_9ASTR</name>
<protein>
    <recommendedName>
        <fullName evidence="1">Reverse transcriptase zinc-binding domain-containing protein</fullName>
    </recommendedName>
</protein>
<keyword evidence="3" id="KW-1185">Reference proteome</keyword>